<dbReference type="Gene3D" id="3.40.630.30">
    <property type="match status" value="1"/>
</dbReference>
<protein>
    <submittedName>
        <fullName evidence="1">Uncharacterized protein</fullName>
    </submittedName>
</protein>
<name>A0A6J5LJQ1_9CAUD</name>
<dbReference type="SUPFAM" id="SSF55729">
    <property type="entry name" value="Acyl-CoA N-acyltransferases (Nat)"/>
    <property type="match status" value="1"/>
</dbReference>
<sequence length="142" mass="15836">MSELIYGREEELLPWAQDRIGVKFRKDAYTIGLSKGGKLAAVVVYDSFSDIDCNMHISSDGTRAWLNKSLLLAAFAYPFTQMGYQRVTGLVPADNEAALKFDENLGFVREGYHPKAAHNGGDIISLGLLKENCRFIPRGDYK</sequence>
<accession>A0A6J5LJQ1</accession>
<gene>
    <name evidence="1" type="ORF">UFOVP275_16</name>
</gene>
<reference evidence="1" key="1">
    <citation type="submission" date="2020-04" db="EMBL/GenBank/DDBJ databases">
        <authorList>
            <person name="Chiriac C."/>
            <person name="Salcher M."/>
            <person name="Ghai R."/>
            <person name="Kavagutti S V."/>
        </authorList>
    </citation>
    <scope>NUCLEOTIDE SEQUENCE</scope>
</reference>
<evidence type="ECO:0000313" key="1">
    <source>
        <dbReference type="EMBL" id="CAB4134794.1"/>
    </source>
</evidence>
<organism evidence="1">
    <name type="scientific">uncultured Caudovirales phage</name>
    <dbReference type="NCBI Taxonomy" id="2100421"/>
    <lineage>
        <taxon>Viruses</taxon>
        <taxon>Duplodnaviria</taxon>
        <taxon>Heunggongvirae</taxon>
        <taxon>Uroviricota</taxon>
        <taxon>Caudoviricetes</taxon>
        <taxon>Peduoviridae</taxon>
        <taxon>Maltschvirus</taxon>
        <taxon>Maltschvirus maltsch</taxon>
    </lineage>
</organism>
<proteinExistence type="predicted"/>
<dbReference type="EMBL" id="LR796290">
    <property type="protein sequence ID" value="CAB4134794.1"/>
    <property type="molecule type" value="Genomic_DNA"/>
</dbReference>
<dbReference type="InterPro" id="IPR016181">
    <property type="entry name" value="Acyl_CoA_acyltransferase"/>
</dbReference>